<keyword evidence="4" id="KW-1185">Reference proteome</keyword>
<organism evidence="3 4">
    <name type="scientific">Cryptolaemus montrouzieri</name>
    <dbReference type="NCBI Taxonomy" id="559131"/>
    <lineage>
        <taxon>Eukaryota</taxon>
        <taxon>Metazoa</taxon>
        <taxon>Ecdysozoa</taxon>
        <taxon>Arthropoda</taxon>
        <taxon>Hexapoda</taxon>
        <taxon>Insecta</taxon>
        <taxon>Pterygota</taxon>
        <taxon>Neoptera</taxon>
        <taxon>Endopterygota</taxon>
        <taxon>Coleoptera</taxon>
        <taxon>Polyphaga</taxon>
        <taxon>Cucujiformia</taxon>
        <taxon>Coccinelloidea</taxon>
        <taxon>Coccinellidae</taxon>
        <taxon>Scymninae</taxon>
        <taxon>Scymnini</taxon>
        <taxon>Cryptolaemus</taxon>
    </lineage>
</organism>
<feature type="compositionally biased region" description="Basic and acidic residues" evidence="2">
    <location>
        <begin position="23"/>
        <end position="32"/>
    </location>
</feature>
<evidence type="ECO:0000313" key="4">
    <source>
        <dbReference type="Proteomes" id="UP001516400"/>
    </source>
</evidence>
<gene>
    <name evidence="3" type="ORF">HHI36_008843</name>
</gene>
<feature type="coiled-coil region" evidence="1">
    <location>
        <begin position="58"/>
        <end position="106"/>
    </location>
</feature>
<accession>A0ABD2MTR0</accession>
<evidence type="ECO:0000313" key="3">
    <source>
        <dbReference type="EMBL" id="KAL3269783.1"/>
    </source>
</evidence>
<reference evidence="3 4" key="1">
    <citation type="journal article" date="2021" name="BMC Biol.">
        <title>Horizontally acquired antibacterial genes associated with adaptive radiation of ladybird beetles.</title>
        <authorList>
            <person name="Li H.S."/>
            <person name="Tang X.F."/>
            <person name="Huang Y.H."/>
            <person name="Xu Z.Y."/>
            <person name="Chen M.L."/>
            <person name="Du X.Y."/>
            <person name="Qiu B.Y."/>
            <person name="Chen P.T."/>
            <person name="Zhang W."/>
            <person name="Slipinski A."/>
            <person name="Escalona H.E."/>
            <person name="Waterhouse R.M."/>
            <person name="Zwick A."/>
            <person name="Pang H."/>
        </authorList>
    </citation>
    <scope>NUCLEOTIDE SEQUENCE [LARGE SCALE GENOMIC DNA]</scope>
    <source>
        <strain evidence="3">SYSU2018</strain>
    </source>
</reference>
<dbReference type="AlphaFoldDB" id="A0ABD2MTR0"/>
<keyword evidence="1" id="KW-0175">Coiled coil</keyword>
<sequence length="141" mass="16498">MKPFVKLFRRVLPKSSKTVNNRIDTKQIKLMDDSSSSHSIPEKDRTLEPTSSCSSTDIKALEDQIENLKAVVENLKEEVESKEIGIAKLAREKEKLSLDLIKQKRSNTNILKQLEDERKFYFHEKEIYCQEMNELKELKKN</sequence>
<dbReference type="EMBL" id="JABFTP020000021">
    <property type="protein sequence ID" value="KAL3269783.1"/>
    <property type="molecule type" value="Genomic_DNA"/>
</dbReference>
<evidence type="ECO:0000256" key="1">
    <source>
        <dbReference type="SAM" id="Coils"/>
    </source>
</evidence>
<protein>
    <submittedName>
        <fullName evidence="3">Uncharacterized protein</fullName>
    </submittedName>
</protein>
<evidence type="ECO:0000256" key="2">
    <source>
        <dbReference type="SAM" id="MobiDB-lite"/>
    </source>
</evidence>
<proteinExistence type="predicted"/>
<feature type="region of interest" description="Disordered" evidence="2">
    <location>
        <begin position="23"/>
        <end position="55"/>
    </location>
</feature>
<comment type="caution">
    <text evidence="3">The sequence shown here is derived from an EMBL/GenBank/DDBJ whole genome shotgun (WGS) entry which is preliminary data.</text>
</comment>
<dbReference type="Proteomes" id="UP001516400">
    <property type="component" value="Unassembled WGS sequence"/>
</dbReference>
<name>A0ABD2MTR0_9CUCU</name>